<dbReference type="SUPFAM" id="SSF52172">
    <property type="entry name" value="CheY-like"/>
    <property type="match status" value="1"/>
</dbReference>
<organism evidence="7 8">
    <name type="scientific">Cohnella hashimotonis</name>
    <dbReference type="NCBI Taxonomy" id="2826895"/>
    <lineage>
        <taxon>Bacteria</taxon>
        <taxon>Bacillati</taxon>
        <taxon>Bacillota</taxon>
        <taxon>Bacilli</taxon>
        <taxon>Bacillales</taxon>
        <taxon>Paenibacillaceae</taxon>
        <taxon>Cohnella</taxon>
    </lineage>
</organism>
<keyword evidence="4" id="KW-0597">Phosphoprotein</keyword>
<dbReference type="SMART" id="SM00448">
    <property type="entry name" value="REC"/>
    <property type="match status" value="1"/>
</dbReference>
<evidence type="ECO:0000259" key="5">
    <source>
        <dbReference type="PROSITE" id="PS01124"/>
    </source>
</evidence>
<feature type="domain" description="Response regulatory" evidence="6">
    <location>
        <begin position="3"/>
        <end position="120"/>
    </location>
</feature>
<dbReference type="InterPro" id="IPR009057">
    <property type="entry name" value="Homeodomain-like_sf"/>
</dbReference>
<dbReference type="Proteomes" id="UP001161691">
    <property type="component" value="Unassembled WGS sequence"/>
</dbReference>
<comment type="caution">
    <text evidence="7">The sequence shown here is derived from an EMBL/GenBank/DDBJ whole genome shotgun (WGS) entry which is preliminary data.</text>
</comment>
<gene>
    <name evidence="7" type="ORF">KB449_32985</name>
</gene>
<protein>
    <submittedName>
        <fullName evidence="7">Response regulator</fullName>
    </submittedName>
</protein>
<proteinExistence type="predicted"/>
<dbReference type="CDD" id="cd17536">
    <property type="entry name" value="REC_YesN-like"/>
    <property type="match status" value="1"/>
</dbReference>
<evidence type="ECO:0000256" key="3">
    <source>
        <dbReference type="ARBA" id="ARBA00023163"/>
    </source>
</evidence>
<dbReference type="EMBL" id="JAGRPV010000001">
    <property type="protein sequence ID" value="MDI4649789.1"/>
    <property type="molecule type" value="Genomic_DNA"/>
</dbReference>
<keyword evidence="1" id="KW-0805">Transcription regulation</keyword>
<dbReference type="RefSeq" id="WP_282912396.1">
    <property type="nucleotide sequence ID" value="NZ_JAGRPV010000001.1"/>
</dbReference>
<evidence type="ECO:0000256" key="1">
    <source>
        <dbReference type="ARBA" id="ARBA00023015"/>
    </source>
</evidence>
<feature type="modified residue" description="4-aspartylphosphate" evidence="4">
    <location>
        <position position="55"/>
    </location>
</feature>
<dbReference type="PROSITE" id="PS01124">
    <property type="entry name" value="HTH_ARAC_FAMILY_2"/>
    <property type="match status" value="1"/>
</dbReference>
<dbReference type="Gene3D" id="1.10.10.60">
    <property type="entry name" value="Homeodomain-like"/>
    <property type="match status" value="2"/>
</dbReference>
<dbReference type="InterPro" id="IPR011006">
    <property type="entry name" value="CheY-like_superfamily"/>
</dbReference>
<feature type="domain" description="HTH araC/xylS-type" evidence="5">
    <location>
        <begin position="443"/>
        <end position="541"/>
    </location>
</feature>
<dbReference type="Gene3D" id="3.40.50.2300">
    <property type="match status" value="1"/>
</dbReference>
<keyword evidence="2" id="KW-0238">DNA-binding</keyword>
<evidence type="ECO:0000256" key="4">
    <source>
        <dbReference type="PROSITE-ProRule" id="PRU00169"/>
    </source>
</evidence>
<dbReference type="PRINTS" id="PR00032">
    <property type="entry name" value="HTHARAC"/>
</dbReference>
<dbReference type="PROSITE" id="PS50110">
    <property type="entry name" value="RESPONSE_REGULATORY"/>
    <property type="match status" value="1"/>
</dbReference>
<evidence type="ECO:0000256" key="2">
    <source>
        <dbReference type="ARBA" id="ARBA00023125"/>
    </source>
</evidence>
<dbReference type="InterPro" id="IPR018062">
    <property type="entry name" value="HTH_AraC-typ_CS"/>
</dbReference>
<dbReference type="PROSITE" id="PS00041">
    <property type="entry name" value="HTH_ARAC_FAMILY_1"/>
    <property type="match status" value="1"/>
</dbReference>
<dbReference type="InterPro" id="IPR018060">
    <property type="entry name" value="HTH_AraC"/>
</dbReference>
<dbReference type="SUPFAM" id="SSF46689">
    <property type="entry name" value="Homeodomain-like"/>
    <property type="match status" value="2"/>
</dbReference>
<accession>A0ABT6TSF9</accession>
<dbReference type="Pfam" id="PF12833">
    <property type="entry name" value="HTH_18"/>
    <property type="match status" value="1"/>
</dbReference>
<dbReference type="PANTHER" id="PTHR43280:SF2">
    <property type="entry name" value="HTH-TYPE TRANSCRIPTIONAL REGULATOR EXSA"/>
    <property type="match status" value="1"/>
</dbReference>
<sequence length="541" mass="61426">MFSLLIVDDHKHQVDTLAATVDWNEIGITAVHKAYGGQSALAIIEAHPIDILITDIHMPGTTGLDLIEFIDRRHKKIDSILLTGYAEFEYAKKAIELHAVDYLIKPVRDEALLESVKKVIAKRQTDLRHHQSFEHATSLLHQNLPLLKENLLHDLLQGVILTGNQLAEKLGMYQIPVKIGDYVKLAVIKFDPGFYESYDAYDIKLFEYAIKNIAEELLSPHFHLWSGKAMQGNLTLLLLPHSATAGGADAWTPSCQDTLASSAKRLVEQVEQYLKGKVAVYVSSPAPFPKEVHSVYRSVLSTVMKSGERQGFFVVAPDAAPHRKLTPLSTLYQVPMLVQLMDMGDMEKINGKFSTIFNELEQFHPDSQAHIREAYLHLLSCFTYLAHKKGIVLEDIIGTVSSHSESQVFHSAKQLKAWSGIILEALMNDAPVKNDENHRQLVHKIHSYIEQNLGKDLNLQTISEAVYLHAVYLSKIYKEITGMNLSEYILRVRMEEAKNLLENTSCKIYEITERVGYQSPQHFIRRFKQYYGVTPEIYRKR</sequence>
<dbReference type="Pfam" id="PF00072">
    <property type="entry name" value="Response_reg"/>
    <property type="match status" value="1"/>
</dbReference>
<dbReference type="InterPro" id="IPR020449">
    <property type="entry name" value="Tscrpt_reg_AraC-type_HTH"/>
</dbReference>
<dbReference type="PANTHER" id="PTHR43280">
    <property type="entry name" value="ARAC-FAMILY TRANSCRIPTIONAL REGULATOR"/>
    <property type="match status" value="1"/>
</dbReference>
<reference evidence="7" key="1">
    <citation type="submission" date="2023-04" db="EMBL/GenBank/DDBJ databases">
        <title>Comparative genomic analysis of Cohnella hashimotonis sp. nov., isolated from the International Space Station.</title>
        <authorList>
            <person name="Venkateswaran K."/>
            <person name="Simpson A."/>
        </authorList>
    </citation>
    <scope>NUCLEOTIDE SEQUENCE</scope>
    <source>
        <strain evidence="7">F6_2S_P_1</strain>
    </source>
</reference>
<evidence type="ECO:0000313" key="7">
    <source>
        <dbReference type="EMBL" id="MDI4649789.1"/>
    </source>
</evidence>
<dbReference type="SMART" id="SM00342">
    <property type="entry name" value="HTH_ARAC"/>
    <property type="match status" value="1"/>
</dbReference>
<evidence type="ECO:0000259" key="6">
    <source>
        <dbReference type="PROSITE" id="PS50110"/>
    </source>
</evidence>
<keyword evidence="3" id="KW-0804">Transcription</keyword>
<evidence type="ECO:0000313" key="8">
    <source>
        <dbReference type="Proteomes" id="UP001161691"/>
    </source>
</evidence>
<dbReference type="InterPro" id="IPR001789">
    <property type="entry name" value="Sig_transdc_resp-reg_receiver"/>
</dbReference>
<name>A0ABT6TSF9_9BACL</name>
<keyword evidence="8" id="KW-1185">Reference proteome</keyword>